<dbReference type="PROSITE" id="PS00196">
    <property type="entry name" value="COPPER_BLUE"/>
    <property type="match status" value="1"/>
</dbReference>
<evidence type="ECO:0000256" key="4">
    <source>
        <dbReference type="ARBA" id="ARBA00023008"/>
    </source>
</evidence>
<dbReference type="InterPro" id="IPR008972">
    <property type="entry name" value="Cupredoxin"/>
</dbReference>
<dbReference type="NCBIfam" id="TIGR03095">
    <property type="entry name" value="rusti_cyanin"/>
    <property type="match status" value="1"/>
</dbReference>
<dbReference type="SUPFAM" id="SSF49503">
    <property type="entry name" value="Cupredoxins"/>
    <property type="match status" value="1"/>
</dbReference>
<feature type="domain" description="Blue (type 1) copper" evidence="8">
    <location>
        <begin position="95"/>
        <end position="195"/>
    </location>
</feature>
<name>A0A1N5S521_9ARCH</name>
<feature type="transmembrane region" description="Helical" evidence="7">
    <location>
        <begin position="7"/>
        <end position="27"/>
    </location>
</feature>
<feature type="binding site" evidence="6">
    <location>
        <position position="183"/>
    </location>
    <ligand>
        <name>Cu cation</name>
        <dbReference type="ChEBI" id="CHEBI:23378"/>
    </ligand>
</feature>
<dbReference type="PROSITE" id="PS00079">
    <property type="entry name" value="MULTICOPPER_OXIDASE1"/>
    <property type="match status" value="1"/>
</dbReference>
<keyword evidence="4 6" id="KW-0186">Copper</keyword>
<feature type="binding site" evidence="6">
    <location>
        <position position="178"/>
    </location>
    <ligand>
        <name>Cu cation</name>
        <dbReference type="ChEBI" id="CHEBI:23378"/>
    </ligand>
</feature>
<dbReference type="Proteomes" id="UP000195607">
    <property type="component" value="Chromosome I"/>
</dbReference>
<sequence>MNTHKTIGIAAGAFLAAVLVFSAFYYYGGYNTSSGSQYLTQSQLESLNVTEQGVYVSHVNSTVYINSSTSLLVMAGPMNAPSMYSFEIQGLFNPTIVIKEGVTINFTVVNIDTDSEHNFVLSSQGPPYSYMNGMGSMGSGGYDSMTSMSFLPPTNSGHFYYYNVSYGFSQTGTYWYLCTYPGHAENGMYGKIVVER</sequence>
<dbReference type="Pfam" id="PF00127">
    <property type="entry name" value="Copper-bind"/>
    <property type="match status" value="1"/>
</dbReference>
<organism evidence="9 10">
    <name type="scientific">Cuniculiplasma divulgatum</name>
    <dbReference type="NCBI Taxonomy" id="1673428"/>
    <lineage>
        <taxon>Archaea</taxon>
        <taxon>Methanobacteriati</taxon>
        <taxon>Thermoplasmatota</taxon>
        <taxon>Thermoplasmata</taxon>
        <taxon>Thermoplasmatales</taxon>
        <taxon>Cuniculiplasmataceae</taxon>
        <taxon>Cuniculiplasma</taxon>
    </lineage>
</organism>
<keyword evidence="3" id="KW-0249">Electron transport</keyword>
<dbReference type="InterPro" id="IPR028871">
    <property type="entry name" value="BlueCu_1_BS"/>
</dbReference>
<keyword evidence="7" id="KW-1133">Transmembrane helix</keyword>
<dbReference type="EMBL" id="LT671858">
    <property type="protein sequence ID" value="SIM30955.1"/>
    <property type="molecule type" value="Genomic_DNA"/>
</dbReference>
<dbReference type="Gene3D" id="2.60.40.420">
    <property type="entry name" value="Cupredoxins - blue copper proteins"/>
    <property type="match status" value="1"/>
</dbReference>
<evidence type="ECO:0000256" key="2">
    <source>
        <dbReference type="ARBA" id="ARBA00022723"/>
    </source>
</evidence>
<evidence type="ECO:0000256" key="1">
    <source>
        <dbReference type="ARBA" id="ARBA00022448"/>
    </source>
</evidence>
<dbReference type="AlphaFoldDB" id="A0A1N5S521"/>
<keyword evidence="7" id="KW-0812">Transmembrane</keyword>
<gene>
    <name evidence="9" type="ORF">CSP5_0076</name>
</gene>
<evidence type="ECO:0000256" key="3">
    <source>
        <dbReference type="ARBA" id="ARBA00022982"/>
    </source>
</evidence>
<evidence type="ECO:0000313" key="10">
    <source>
        <dbReference type="Proteomes" id="UP000195607"/>
    </source>
</evidence>
<dbReference type="GO" id="GO:0005507">
    <property type="term" value="F:copper ion binding"/>
    <property type="evidence" value="ECO:0007669"/>
    <property type="project" value="UniProtKB-UniRule"/>
</dbReference>
<evidence type="ECO:0000313" key="9">
    <source>
        <dbReference type="EMBL" id="SIM30955.1"/>
    </source>
</evidence>
<dbReference type="CDD" id="cd04231">
    <property type="entry name" value="Rusticyanin"/>
    <property type="match status" value="1"/>
</dbReference>
<dbReference type="GeneID" id="41587393"/>
<evidence type="ECO:0000256" key="6">
    <source>
        <dbReference type="PIRSR" id="PIRSR601243-1"/>
    </source>
</evidence>
<dbReference type="InterPro" id="IPR033138">
    <property type="entry name" value="Cu_oxidase_CS"/>
</dbReference>
<evidence type="ECO:0000256" key="5">
    <source>
        <dbReference type="NCBIfam" id="TIGR03095"/>
    </source>
</evidence>
<reference evidence="9 10" key="1">
    <citation type="submission" date="2016-04" db="EMBL/GenBank/DDBJ databases">
        <authorList>
            <person name="Evans L.H."/>
            <person name="Alamgir A."/>
            <person name="Owens N."/>
            <person name="Weber N.D."/>
            <person name="Virtaneva K."/>
            <person name="Barbian K."/>
            <person name="Babar A."/>
            <person name="Rosenke K."/>
        </authorList>
    </citation>
    <scope>NUCLEOTIDE SEQUENCE [LARGE SCALE GENOMIC DNA]</scope>
    <source>
        <strain evidence="10">S5(T) (JCM 30642 \VKM B-2941)</strain>
    </source>
</reference>
<feature type="binding site" evidence="6">
    <location>
        <position position="188"/>
    </location>
    <ligand>
        <name>Cu cation</name>
        <dbReference type="ChEBI" id="CHEBI:23378"/>
    </ligand>
</feature>
<accession>A0A1N5S521</accession>
<dbReference type="GO" id="GO:0009055">
    <property type="term" value="F:electron transfer activity"/>
    <property type="evidence" value="ECO:0007669"/>
    <property type="project" value="UniProtKB-UniRule"/>
</dbReference>
<keyword evidence="2 6" id="KW-0479">Metal-binding</keyword>
<dbReference type="InterPro" id="IPR000923">
    <property type="entry name" value="BlueCu_1"/>
</dbReference>
<evidence type="ECO:0000259" key="8">
    <source>
        <dbReference type="Pfam" id="PF00127"/>
    </source>
</evidence>
<evidence type="ECO:0000256" key="7">
    <source>
        <dbReference type="SAM" id="Phobius"/>
    </source>
</evidence>
<feature type="binding site" evidence="6">
    <location>
        <position position="117"/>
    </location>
    <ligand>
        <name>Cu cation</name>
        <dbReference type="ChEBI" id="CHEBI:23378"/>
    </ligand>
</feature>
<dbReference type="InterPro" id="IPR001243">
    <property type="entry name" value="Rusticyanin"/>
</dbReference>
<keyword evidence="1" id="KW-0813">Transport</keyword>
<dbReference type="RefSeq" id="WP_241869821.1">
    <property type="nucleotide sequence ID" value="NZ_LT671858.1"/>
</dbReference>
<proteinExistence type="predicted"/>
<protein>
    <recommendedName>
        <fullName evidence="5">Rusticyanin</fullName>
    </recommendedName>
</protein>
<comment type="cofactor">
    <cofactor evidence="6">
        <name>Cu cation</name>
        <dbReference type="ChEBI" id="CHEBI:23378"/>
    </cofactor>
    <text evidence="6">Binds 1 copper ion per subunit.</text>
</comment>
<keyword evidence="7" id="KW-0472">Membrane</keyword>